<name>A0A942YSA5_9BACI</name>
<dbReference type="GO" id="GO:0016787">
    <property type="term" value="F:hydrolase activity"/>
    <property type="evidence" value="ECO:0007669"/>
    <property type="project" value="UniProtKB-KW"/>
</dbReference>
<dbReference type="EMBL" id="JAGYPF010000001">
    <property type="protein sequence ID" value="MBS4211663.1"/>
    <property type="molecule type" value="Genomic_DNA"/>
</dbReference>
<evidence type="ECO:0000313" key="4">
    <source>
        <dbReference type="Proteomes" id="UP000679749"/>
    </source>
</evidence>
<protein>
    <submittedName>
        <fullName evidence="3">Rhamnogalacturonan acetylesterase</fullName>
    </submittedName>
</protein>
<dbReference type="SUPFAM" id="SSF52266">
    <property type="entry name" value="SGNH hydrolase"/>
    <property type="match status" value="1"/>
</dbReference>
<accession>A0A942YSA5</accession>
<dbReference type="CDD" id="cd01821">
    <property type="entry name" value="Rhamnogalacturan_acetylesterase_like"/>
    <property type="match status" value="1"/>
</dbReference>
<dbReference type="Pfam" id="PF00657">
    <property type="entry name" value="Lipase_GDSL"/>
    <property type="match status" value="1"/>
</dbReference>
<proteinExistence type="inferred from homology"/>
<dbReference type="InterPro" id="IPR036514">
    <property type="entry name" value="SGNH_hydro_sf"/>
</dbReference>
<gene>
    <name evidence="3" type="ORF">KHA99_04200</name>
</gene>
<reference evidence="3" key="1">
    <citation type="submission" date="2021-05" db="EMBL/GenBank/DDBJ databases">
        <title>Novel Bacillus species.</title>
        <authorList>
            <person name="Liu G."/>
        </authorList>
    </citation>
    <scope>NUCLEOTIDE SEQUENCE</scope>
    <source>
        <strain evidence="3">FJAT-49825</strain>
    </source>
</reference>
<dbReference type="PANTHER" id="PTHR43695">
    <property type="entry name" value="PUTATIVE (AFU_ORTHOLOGUE AFUA_2G17250)-RELATED"/>
    <property type="match status" value="1"/>
</dbReference>
<evidence type="ECO:0000313" key="3">
    <source>
        <dbReference type="EMBL" id="MBS4211663.1"/>
    </source>
</evidence>
<dbReference type="Proteomes" id="UP000679749">
    <property type="component" value="Unassembled WGS sequence"/>
</dbReference>
<keyword evidence="4" id="KW-1185">Reference proteome</keyword>
<comment type="similarity">
    <text evidence="1">Belongs to the 'GDSL' lipolytic enzyme family.</text>
</comment>
<keyword evidence="2" id="KW-0378">Hydrolase</keyword>
<dbReference type="PANTHER" id="PTHR43695:SF1">
    <property type="entry name" value="RHAMNOGALACTURONAN ACETYLESTERASE"/>
    <property type="match status" value="1"/>
</dbReference>
<organism evidence="3 4">
    <name type="scientific">Neobacillus rhizophilus</name>
    <dbReference type="NCBI Taxonomy" id="2833579"/>
    <lineage>
        <taxon>Bacteria</taxon>
        <taxon>Bacillati</taxon>
        <taxon>Bacillota</taxon>
        <taxon>Bacilli</taxon>
        <taxon>Bacillales</taxon>
        <taxon>Bacillaceae</taxon>
        <taxon>Neobacillus</taxon>
    </lineage>
</organism>
<dbReference type="InterPro" id="IPR001087">
    <property type="entry name" value="GDSL"/>
</dbReference>
<dbReference type="AlphaFoldDB" id="A0A942YSA5"/>
<evidence type="ECO:0000256" key="2">
    <source>
        <dbReference type="ARBA" id="ARBA00022801"/>
    </source>
</evidence>
<comment type="caution">
    <text evidence="3">The sequence shown here is derived from an EMBL/GenBank/DDBJ whole genome shotgun (WGS) entry which is preliminary data.</text>
</comment>
<evidence type="ECO:0000256" key="1">
    <source>
        <dbReference type="ARBA" id="ARBA00008668"/>
    </source>
</evidence>
<dbReference type="InterPro" id="IPR037459">
    <property type="entry name" value="RhgT-like"/>
</dbReference>
<dbReference type="Gene3D" id="3.40.50.1110">
    <property type="entry name" value="SGNH hydrolase"/>
    <property type="match status" value="1"/>
</dbReference>
<sequence>MHKNRITVYLAGDSTVSNYADSLAPRAGWGQVFNRFFDDKIVVKNEASSGRSSKSFIDEGRLDSILNQIEKGDYLFIQFGHNDEKMEDPTRYTEPYTTYKSYLKQYIDGARAKGAKPVLVTPVERRSFTADGMARDSHGEYPAAMKELGQEENVPVIDLTAKSKALFQELGPEGTKDIFLLLDPGENVNYPNGVQDNTHFQEAGAEQIAELVLEGIKESHLVPLRNHILK</sequence>